<feature type="binding site" evidence="4 7">
    <location>
        <begin position="183"/>
        <end position="188"/>
    </location>
    <ligand>
        <name>NADP(+)</name>
        <dbReference type="ChEBI" id="CHEBI:58349"/>
    </ligand>
</feature>
<feature type="binding site" evidence="4 6">
    <location>
        <begin position="112"/>
        <end position="114"/>
    </location>
    <ligand>
        <name>substrate</name>
    </ligand>
</feature>
<evidence type="ECO:0000256" key="1">
    <source>
        <dbReference type="ARBA" id="ARBA00022857"/>
    </source>
</evidence>
<dbReference type="GO" id="GO:0008883">
    <property type="term" value="F:glutamyl-tRNA reductase activity"/>
    <property type="evidence" value="ECO:0007669"/>
    <property type="project" value="UniProtKB-UniRule"/>
</dbReference>
<dbReference type="EC" id="1.2.1.70" evidence="4"/>
<dbReference type="InterPro" id="IPR015895">
    <property type="entry name" value="4pyrrol_synth_GluRdtase_N"/>
</dbReference>
<dbReference type="PANTHER" id="PTHR43013:SF1">
    <property type="entry name" value="GLUTAMYL-TRNA REDUCTASE"/>
    <property type="match status" value="1"/>
</dbReference>
<keyword evidence="1 4" id="KW-0521">NADP</keyword>
<evidence type="ECO:0000256" key="5">
    <source>
        <dbReference type="PIRSR" id="PIRSR000445-1"/>
    </source>
</evidence>
<evidence type="ECO:0000313" key="12">
    <source>
        <dbReference type="Proteomes" id="UP000320146"/>
    </source>
</evidence>
<dbReference type="Gene3D" id="3.30.460.30">
    <property type="entry name" value="Glutamyl-tRNA reductase, N-terminal domain"/>
    <property type="match status" value="1"/>
</dbReference>
<feature type="active site" description="Nucleophile" evidence="4 5">
    <location>
        <position position="50"/>
    </location>
</feature>
<dbReference type="InterPro" id="IPR036343">
    <property type="entry name" value="GluRdtase_N_sf"/>
</dbReference>
<comment type="pathway">
    <text evidence="4">Porphyrin-containing compound metabolism; protoporphyrin-IX biosynthesis; 5-aminolevulinate from L-glutamyl-tRNA(Glu): step 1/2.</text>
</comment>
<comment type="catalytic activity">
    <reaction evidence="4">
        <text>(S)-4-amino-5-oxopentanoate + tRNA(Glu) + NADP(+) = L-glutamyl-tRNA(Glu) + NADPH + H(+)</text>
        <dbReference type="Rhea" id="RHEA:12344"/>
        <dbReference type="Rhea" id="RHEA-COMP:9663"/>
        <dbReference type="Rhea" id="RHEA-COMP:9680"/>
        <dbReference type="ChEBI" id="CHEBI:15378"/>
        <dbReference type="ChEBI" id="CHEBI:57501"/>
        <dbReference type="ChEBI" id="CHEBI:57783"/>
        <dbReference type="ChEBI" id="CHEBI:58349"/>
        <dbReference type="ChEBI" id="CHEBI:78442"/>
        <dbReference type="ChEBI" id="CHEBI:78520"/>
        <dbReference type="EC" id="1.2.1.70"/>
    </reaction>
</comment>
<evidence type="ECO:0000256" key="8">
    <source>
        <dbReference type="PIRSR" id="PIRSR000445-4"/>
    </source>
</evidence>
<dbReference type="SUPFAM" id="SSF69742">
    <property type="entry name" value="Glutamyl tRNA-reductase catalytic, N-terminal domain"/>
    <property type="match status" value="1"/>
</dbReference>
<evidence type="ECO:0000256" key="7">
    <source>
        <dbReference type="PIRSR" id="PIRSR000445-3"/>
    </source>
</evidence>
<dbReference type="EMBL" id="SHBL01000005">
    <property type="protein sequence ID" value="RZO24593.1"/>
    <property type="molecule type" value="Genomic_DNA"/>
</dbReference>
<dbReference type="SUPFAM" id="SSF51735">
    <property type="entry name" value="NAD(P)-binding Rossmann-fold domains"/>
    <property type="match status" value="1"/>
</dbReference>
<comment type="caution">
    <text evidence="11">The sequence shown here is derived from an EMBL/GenBank/DDBJ whole genome shotgun (WGS) entry which is preliminary data.</text>
</comment>
<dbReference type="AlphaFoldDB" id="A0A520MTN8"/>
<evidence type="ECO:0000256" key="4">
    <source>
        <dbReference type="HAMAP-Rule" id="MF_00087"/>
    </source>
</evidence>
<dbReference type="Pfam" id="PF01488">
    <property type="entry name" value="Shikimate_DH"/>
    <property type="match status" value="1"/>
</dbReference>
<sequence length="388" mass="43648">MEFHCWGISHKSTSLEVREKFAFNKEKIDEIIANLKGITPFDNGVFLSTCNRTEFYSFCKRTEIKNFDSFLEGLTGRDINLRKNDQYLLSNNDAFKHLLRVMTGIDSMIVGEPDIFGQVKKSFQNSKIFNYLDSELEVIFSRAINLTKEIRSDTQLSKNPLSIASLVENKIIETEQKPVLIIGAGDVGKALIKRLNEKGYSISLYNRSDIVVEGIKSKSLELVKQDIKGFEIVVVAAASENSFFNNNDIGTNDCLIFDLAIPRNLPQELKNCNNLSILTLDELSGMVSKNLKGRKIAVKEAEELISVNCDQEFAKLRNRKNINSVQKKFHEEQSAIKEKAVDKALKKLLKTNNVEGVVKELADEIASKNAFHVSKILDESLGGKNRGS</sequence>
<dbReference type="SUPFAM" id="SSF69075">
    <property type="entry name" value="Glutamyl tRNA-reductase dimerization domain"/>
    <property type="match status" value="1"/>
</dbReference>
<dbReference type="GO" id="GO:0050661">
    <property type="term" value="F:NADP binding"/>
    <property type="evidence" value="ECO:0007669"/>
    <property type="project" value="InterPro"/>
</dbReference>
<protein>
    <recommendedName>
        <fullName evidence="4">Glutamyl-tRNA reductase</fullName>
        <shortName evidence="4">GluTR</shortName>
        <ecNumber evidence="4">1.2.1.70</ecNumber>
    </recommendedName>
</protein>
<dbReference type="UniPathway" id="UPA00251">
    <property type="reaction ID" value="UER00316"/>
</dbReference>
<evidence type="ECO:0000256" key="2">
    <source>
        <dbReference type="ARBA" id="ARBA00023002"/>
    </source>
</evidence>
<dbReference type="InterPro" id="IPR006151">
    <property type="entry name" value="Shikm_DH/Glu-tRNA_Rdtase"/>
</dbReference>
<dbReference type="Proteomes" id="UP000320146">
    <property type="component" value="Unassembled WGS sequence"/>
</dbReference>
<dbReference type="InterPro" id="IPR000343">
    <property type="entry name" value="4pyrrol_synth_GluRdtase"/>
</dbReference>
<feature type="binding site" evidence="4 6">
    <location>
        <position position="118"/>
    </location>
    <ligand>
        <name>substrate</name>
    </ligand>
</feature>
<dbReference type="PANTHER" id="PTHR43013">
    <property type="entry name" value="GLUTAMYL-TRNA REDUCTASE"/>
    <property type="match status" value="1"/>
</dbReference>
<comment type="domain">
    <text evidence="4">Possesses an unusual extended V-shaped dimeric structure with each monomer consisting of three distinct domains arranged along a curved 'spinal' alpha-helix. The N-terminal catalytic domain specifically recognizes the glutamate moiety of the substrate. The second domain is the NADPH-binding domain, and the third C-terminal domain is responsible for dimerization.</text>
</comment>
<name>A0A520MTN8_9GAMM</name>
<feature type="site" description="Important for activity" evidence="4 8">
    <location>
        <position position="97"/>
    </location>
</feature>
<dbReference type="Gene3D" id="3.40.50.720">
    <property type="entry name" value="NAD(P)-binding Rossmann-like Domain"/>
    <property type="match status" value="1"/>
</dbReference>
<evidence type="ECO:0000259" key="9">
    <source>
        <dbReference type="Pfam" id="PF01488"/>
    </source>
</evidence>
<dbReference type="NCBIfam" id="TIGR01035">
    <property type="entry name" value="hemA"/>
    <property type="match status" value="1"/>
</dbReference>
<evidence type="ECO:0000313" key="11">
    <source>
        <dbReference type="EMBL" id="RZO24593.1"/>
    </source>
</evidence>
<gene>
    <name evidence="4 11" type="primary">hemA</name>
    <name evidence="11" type="ORF">EVA99_01205</name>
</gene>
<dbReference type="InterPro" id="IPR036453">
    <property type="entry name" value="GluRdtase_dimer_dom_sf"/>
</dbReference>
<feature type="domain" description="Glutamyl-tRNA reductase N-terminal" evidence="10">
    <location>
        <begin position="7"/>
        <end position="154"/>
    </location>
</feature>
<dbReference type="GO" id="GO:0019353">
    <property type="term" value="P:protoporphyrinogen IX biosynthetic process from glutamate"/>
    <property type="evidence" value="ECO:0007669"/>
    <property type="project" value="TreeGrafter"/>
</dbReference>
<evidence type="ECO:0000256" key="6">
    <source>
        <dbReference type="PIRSR" id="PIRSR000445-2"/>
    </source>
</evidence>
<proteinExistence type="inferred from homology"/>
<dbReference type="InterPro" id="IPR036291">
    <property type="entry name" value="NAD(P)-bd_dom_sf"/>
</dbReference>
<dbReference type="Pfam" id="PF05201">
    <property type="entry name" value="GlutR_N"/>
    <property type="match status" value="1"/>
</dbReference>
<keyword evidence="2 4" id="KW-0560">Oxidoreductase</keyword>
<feature type="binding site" evidence="4 6">
    <location>
        <position position="107"/>
    </location>
    <ligand>
        <name>substrate</name>
    </ligand>
</feature>
<reference evidence="11 12" key="1">
    <citation type="submission" date="2019-02" db="EMBL/GenBank/DDBJ databases">
        <title>Prokaryotic population dynamics and viral predation in marine succession experiment using metagenomics: the confinement effect.</title>
        <authorList>
            <person name="Haro-Moreno J.M."/>
            <person name="Rodriguez-Valera F."/>
            <person name="Lopez-Perez M."/>
        </authorList>
    </citation>
    <scope>NUCLEOTIDE SEQUENCE [LARGE SCALE GENOMIC DNA]</scope>
    <source>
        <strain evidence="11">MED-G166</strain>
    </source>
</reference>
<feature type="binding site" evidence="4 6">
    <location>
        <begin position="49"/>
        <end position="52"/>
    </location>
    <ligand>
        <name>substrate</name>
    </ligand>
</feature>
<comment type="subunit">
    <text evidence="4">Homodimer.</text>
</comment>
<dbReference type="FunFam" id="3.30.460.30:FF:000001">
    <property type="entry name" value="Glutamyl-tRNA reductase"/>
    <property type="match status" value="1"/>
</dbReference>
<comment type="miscellaneous">
    <text evidence="4">During catalysis, the active site Cys acts as a nucleophile attacking the alpha-carbonyl group of tRNA-bound glutamate with the formation of a thioester intermediate between enzyme and glutamate, and the concomitant release of tRNA(Glu). The thioester intermediate is finally reduced by direct hydride transfer from NADPH, to form the product GSA.</text>
</comment>
<evidence type="ECO:0000256" key="3">
    <source>
        <dbReference type="ARBA" id="ARBA00023244"/>
    </source>
</evidence>
<dbReference type="PIRSF" id="PIRSF000445">
    <property type="entry name" value="4pyrrol_synth_GluRdtase"/>
    <property type="match status" value="1"/>
</dbReference>
<evidence type="ECO:0000259" key="10">
    <source>
        <dbReference type="Pfam" id="PF05201"/>
    </source>
</evidence>
<comment type="similarity">
    <text evidence="4">Belongs to the glutamyl-tRNA reductase family.</text>
</comment>
<comment type="function">
    <text evidence="4">Catalyzes the NADPH-dependent reduction of glutamyl-tRNA(Glu) to glutamate 1-semialdehyde (GSA).</text>
</comment>
<organism evidence="11 12">
    <name type="scientific">SAR86 cluster bacterium</name>
    <dbReference type="NCBI Taxonomy" id="2030880"/>
    <lineage>
        <taxon>Bacteria</taxon>
        <taxon>Pseudomonadati</taxon>
        <taxon>Pseudomonadota</taxon>
        <taxon>Gammaproteobacteria</taxon>
        <taxon>SAR86 cluster</taxon>
    </lineage>
</organism>
<feature type="domain" description="Quinate/shikimate 5-dehydrogenase/glutamyl-tRNA reductase" evidence="9">
    <location>
        <begin position="167"/>
        <end position="284"/>
    </location>
</feature>
<keyword evidence="3 4" id="KW-0627">Porphyrin biosynthesis</keyword>
<dbReference type="HAMAP" id="MF_00087">
    <property type="entry name" value="Glu_tRNA_reductase"/>
    <property type="match status" value="1"/>
</dbReference>
<accession>A0A520MTN8</accession>